<organism evidence="1 2">
    <name type="scientific">Trifolium medium</name>
    <dbReference type="NCBI Taxonomy" id="97028"/>
    <lineage>
        <taxon>Eukaryota</taxon>
        <taxon>Viridiplantae</taxon>
        <taxon>Streptophyta</taxon>
        <taxon>Embryophyta</taxon>
        <taxon>Tracheophyta</taxon>
        <taxon>Spermatophyta</taxon>
        <taxon>Magnoliopsida</taxon>
        <taxon>eudicotyledons</taxon>
        <taxon>Gunneridae</taxon>
        <taxon>Pentapetalae</taxon>
        <taxon>rosids</taxon>
        <taxon>fabids</taxon>
        <taxon>Fabales</taxon>
        <taxon>Fabaceae</taxon>
        <taxon>Papilionoideae</taxon>
        <taxon>50 kb inversion clade</taxon>
        <taxon>NPAAA clade</taxon>
        <taxon>Hologalegina</taxon>
        <taxon>IRL clade</taxon>
        <taxon>Trifolieae</taxon>
        <taxon>Trifolium</taxon>
    </lineage>
</organism>
<feature type="non-terminal residue" evidence="1">
    <location>
        <position position="67"/>
    </location>
</feature>
<dbReference type="Proteomes" id="UP000265520">
    <property type="component" value="Unassembled WGS sequence"/>
</dbReference>
<proteinExistence type="predicted"/>
<sequence>MNQRRVALERNLSDDLLQCQERVELIEAVGLMQTVKGLGKYYDKLLREFIVSIGEDCDDSMSTEFMK</sequence>
<comment type="caution">
    <text evidence="1">The sequence shown here is derived from an EMBL/GenBank/DDBJ whole genome shotgun (WGS) entry which is preliminary data.</text>
</comment>
<evidence type="ECO:0000313" key="2">
    <source>
        <dbReference type="Proteomes" id="UP000265520"/>
    </source>
</evidence>
<reference evidence="1 2" key="1">
    <citation type="journal article" date="2018" name="Front. Plant Sci.">
        <title>Red Clover (Trifolium pratense) and Zigzag Clover (T. medium) - A Picture of Genomic Similarities and Differences.</title>
        <authorList>
            <person name="Dluhosova J."/>
            <person name="Istvanek J."/>
            <person name="Nedelnik J."/>
            <person name="Repkova J."/>
        </authorList>
    </citation>
    <scope>NUCLEOTIDE SEQUENCE [LARGE SCALE GENOMIC DNA]</scope>
    <source>
        <strain evidence="2">cv. 10/8</strain>
        <tissue evidence="1">Leaf</tissue>
    </source>
</reference>
<name>A0A392ST03_9FABA</name>
<accession>A0A392ST03</accession>
<protein>
    <submittedName>
        <fullName evidence="1">Envelope-like protein</fullName>
    </submittedName>
</protein>
<dbReference type="AlphaFoldDB" id="A0A392ST03"/>
<evidence type="ECO:0000313" key="1">
    <source>
        <dbReference type="EMBL" id="MCI50996.1"/>
    </source>
</evidence>
<keyword evidence="2" id="KW-1185">Reference proteome</keyword>
<dbReference type="EMBL" id="LXQA010425236">
    <property type="protein sequence ID" value="MCI50996.1"/>
    <property type="molecule type" value="Genomic_DNA"/>
</dbReference>